<evidence type="ECO:0000259" key="1">
    <source>
        <dbReference type="Pfam" id="PF17764"/>
    </source>
</evidence>
<feature type="domain" description="Primosomal protein N' 3' DNA-binding" evidence="1">
    <location>
        <begin position="5"/>
        <end position="50"/>
    </location>
</feature>
<proteinExistence type="predicted"/>
<dbReference type="InterPro" id="IPR041222">
    <property type="entry name" value="PriA_3primeBD"/>
</dbReference>
<gene>
    <name evidence="2" type="ORF">METZ01_LOCUS495570</name>
</gene>
<feature type="non-terminal residue" evidence="2">
    <location>
        <position position="51"/>
    </location>
</feature>
<dbReference type="Pfam" id="PF17764">
    <property type="entry name" value="PriA_3primeBD"/>
    <property type="match status" value="1"/>
</dbReference>
<evidence type="ECO:0000313" key="2">
    <source>
        <dbReference type="EMBL" id="SVE42716.1"/>
    </source>
</evidence>
<organism evidence="2">
    <name type="scientific">marine metagenome</name>
    <dbReference type="NCBI Taxonomy" id="408172"/>
    <lineage>
        <taxon>unclassified sequences</taxon>
        <taxon>metagenomes</taxon>
        <taxon>ecological metagenomes</taxon>
    </lineage>
</organism>
<name>A0A383DDY2_9ZZZZ</name>
<dbReference type="AlphaFoldDB" id="A0A383DDY2"/>
<sequence>MNYVEIAVDVPVGPNRTFTYKVPENIQVSLGHMVRVPFAKRTVSGIIFSIV</sequence>
<dbReference type="EMBL" id="UINC01216538">
    <property type="protein sequence ID" value="SVE42716.1"/>
    <property type="molecule type" value="Genomic_DNA"/>
</dbReference>
<protein>
    <recommendedName>
        <fullName evidence="1">Primosomal protein N' 3' DNA-binding domain-containing protein</fullName>
    </recommendedName>
</protein>
<accession>A0A383DDY2</accession>
<dbReference type="GO" id="GO:0003677">
    <property type="term" value="F:DNA binding"/>
    <property type="evidence" value="ECO:0007669"/>
    <property type="project" value="InterPro"/>
</dbReference>
<dbReference type="Gene3D" id="3.40.1440.60">
    <property type="entry name" value="PriA, 3(prime) DNA-binding domain"/>
    <property type="match status" value="1"/>
</dbReference>
<dbReference type="InterPro" id="IPR042115">
    <property type="entry name" value="PriA_3primeBD_sf"/>
</dbReference>
<reference evidence="2" key="1">
    <citation type="submission" date="2018-05" db="EMBL/GenBank/DDBJ databases">
        <authorList>
            <person name="Lanie J.A."/>
            <person name="Ng W.-L."/>
            <person name="Kazmierczak K.M."/>
            <person name="Andrzejewski T.M."/>
            <person name="Davidsen T.M."/>
            <person name="Wayne K.J."/>
            <person name="Tettelin H."/>
            <person name="Glass J.I."/>
            <person name="Rusch D."/>
            <person name="Podicherti R."/>
            <person name="Tsui H.-C.T."/>
            <person name="Winkler M.E."/>
        </authorList>
    </citation>
    <scope>NUCLEOTIDE SEQUENCE</scope>
</reference>